<dbReference type="InterPro" id="IPR000983">
    <property type="entry name" value="Bac_GSPG_pilin"/>
</dbReference>
<evidence type="ECO:0000256" key="6">
    <source>
        <dbReference type="SAM" id="Phobius"/>
    </source>
</evidence>
<dbReference type="Pfam" id="PF08334">
    <property type="entry name" value="T2SSG"/>
    <property type="match status" value="1"/>
</dbReference>
<evidence type="ECO:0000313" key="9">
    <source>
        <dbReference type="Proteomes" id="UP000034325"/>
    </source>
</evidence>
<dbReference type="AlphaFoldDB" id="A0A0G0M695"/>
<dbReference type="InterPro" id="IPR045584">
    <property type="entry name" value="Pilin-like"/>
</dbReference>
<gene>
    <name evidence="8" type="ORF">UT23_C0001G0023</name>
</gene>
<evidence type="ECO:0000256" key="1">
    <source>
        <dbReference type="ARBA" id="ARBA00004167"/>
    </source>
</evidence>
<comment type="caution">
    <text evidence="8">The sequence shown here is derived from an EMBL/GenBank/DDBJ whole genome shotgun (WGS) entry which is preliminary data.</text>
</comment>
<evidence type="ECO:0000259" key="7">
    <source>
        <dbReference type="Pfam" id="PF08334"/>
    </source>
</evidence>
<comment type="subcellular location">
    <subcellularLocation>
        <location evidence="1">Membrane</location>
        <topology evidence="1">Single-pass membrane protein</topology>
    </subcellularLocation>
</comment>
<dbReference type="Gene3D" id="3.30.700.10">
    <property type="entry name" value="Glycoprotein, Type 4 Pilin"/>
    <property type="match status" value="1"/>
</dbReference>
<accession>A0A0G0M695</accession>
<dbReference type="GO" id="GO:0015627">
    <property type="term" value="C:type II protein secretion system complex"/>
    <property type="evidence" value="ECO:0007669"/>
    <property type="project" value="InterPro"/>
</dbReference>
<feature type="transmembrane region" description="Helical" evidence="6">
    <location>
        <begin position="25"/>
        <end position="49"/>
    </location>
</feature>
<dbReference type="PANTHER" id="PTHR30093:SF44">
    <property type="entry name" value="TYPE II SECRETION SYSTEM CORE PROTEIN G"/>
    <property type="match status" value="1"/>
</dbReference>
<dbReference type="NCBIfam" id="TIGR02532">
    <property type="entry name" value="IV_pilin_GFxxxE"/>
    <property type="match status" value="1"/>
</dbReference>
<keyword evidence="3 6" id="KW-0812">Transmembrane</keyword>
<proteinExistence type="predicted"/>
<dbReference type="InterPro" id="IPR013545">
    <property type="entry name" value="T2SS_protein-GspG_C"/>
</dbReference>
<evidence type="ECO:0000256" key="4">
    <source>
        <dbReference type="ARBA" id="ARBA00022989"/>
    </source>
</evidence>
<dbReference type="GO" id="GO:0016020">
    <property type="term" value="C:membrane"/>
    <property type="evidence" value="ECO:0007669"/>
    <property type="project" value="UniProtKB-SubCell"/>
</dbReference>
<dbReference type="Pfam" id="PF07963">
    <property type="entry name" value="N_methyl"/>
    <property type="match status" value="1"/>
</dbReference>
<sequence>MISKEIGNWKLEIGNLRQGRAGFTIIELLIVMVIIAILAGLSIFAMGGARESARDARRKADLEQIRSGLELYKADCNVYPASLGTSLTGDGSTPSCLAANTYIQDVPTDPTSDAAYAYNQLTTVTYTLCSHLEDPPSSPDITNCNACDPTPCAYKVINP</sequence>
<evidence type="ECO:0000256" key="3">
    <source>
        <dbReference type="ARBA" id="ARBA00022692"/>
    </source>
</evidence>
<dbReference type="PRINTS" id="PR00813">
    <property type="entry name" value="BCTERIALGSPG"/>
</dbReference>
<reference evidence="8 9" key="1">
    <citation type="journal article" date="2015" name="Nature">
        <title>rRNA introns, odd ribosomes, and small enigmatic genomes across a large radiation of phyla.</title>
        <authorList>
            <person name="Brown C.T."/>
            <person name="Hug L.A."/>
            <person name="Thomas B.C."/>
            <person name="Sharon I."/>
            <person name="Castelle C.J."/>
            <person name="Singh A."/>
            <person name="Wilkins M.J."/>
            <person name="Williams K.H."/>
            <person name="Banfield J.F."/>
        </authorList>
    </citation>
    <scope>NUCLEOTIDE SEQUENCE [LARGE SCALE GENOMIC DNA]</scope>
</reference>
<evidence type="ECO:0000256" key="2">
    <source>
        <dbReference type="ARBA" id="ARBA00022481"/>
    </source>
</evidence>
<evidence type="ECO:0000256" key="5">
    <source>
        <dbReference type="ARBA" id="ARBA00023136"/>
    </source>
</evidence>
<evidence type="ECO:0000313" key="8">
    <source>
        <dbReference type="EMBL" id="KKQ98742.1"/>
    </source>
</evidence>
<dbReference type="GO" id="GO:0015628">
    <property type="term" value="P:protein secretion by the type II secretion system"/>
    <property type="evidence" value="ECO:0007669"/>
    <property type="project" value="InterPro"/>
</dbReference>
<protein>
    <submittedName>
        <fullName evidence="8">Type II secretion system protein G</fullName>
    </submittedName>
</protein>
<name>A0A0G0M695_9BACT</name>
<organism evidence="8 9">
    <name type="scientific">Candidatus Woesebacteria bacterium GW2011_GWA1_39_12</name>
    <dbReference type="NCBI Taxonomy" id="1618549"/>
    <lineage>
        <taxon>Bacteria</taxon>
        <taxon>Candidatus Woeseibacteriota</taxon>
    </lineage>
</organism>
<dbReference type="EMBL" id="LBWA01000001">
    <property type="protein sequence ID" value="KKQ98742.1"/>
    <property type="molecule type" value="Genomic_DNA"/>
</dbReference>
<keyword evidence="2" id="KW-0488">Methylation</keyword>
<dbReference type="SUPFAM" id="SSF54523">
    <property type="entry name" value="Pili subunits"/>
    <property type="match status" value="1"/>
</dbReference>
<feature type="domain" description="Type II secretion system protein GspG C-terminal" evidence="7">
    <location>
        <begin position="49"/>
        <end position="130"/>
    </location>
</feature>
<dbReference type="Proteomes" id="UP000034325">
    <property type="component" value="Unassembled WGS sequence"/>
</dbReference>
<keyword evidence="5 6" id="KW-0472">Membrane</keyword>
<dbReference type="InterPro" id="IPR012902">
    <property type="entry name" value="N_methyl_site"/>
</dbReference>
<dbReference type="PANTHER" id="PTHR30093">
    <property type="entry name" value="GENERAL SECRETION PATHWAY PROTEIN G"/>
    <property type="match status" value="1"/>
</dbReference>
<keyword evidence="4 6" id="KW-1133">Transmembrane helix</keyword>